<name>A0A2M3ZU59_9DIPT</name>
<accession>A0A2M3ZU59</accession>
<reference evidence="3" key="1">
    <citation type="submission" date="2018-01" db="EMBL/GenBank/DDBJ databases">
        <title>An insight into the sialome of Amazonian anophelines.</title>
        <authorList>
            <person name="Ribeiro J.M."/>
            <person name="Scarpassa V."/>
            <person name="Calvo E."/>
        </authorList>
    </citation>
    <scope>NUCLEOTIDE SEQUENCE</scope>
    <source>
        <tissue evidence="3">Salivary glands</tissue>
    </source>
</reference>
<dbReference type="EMBL" id="GGFM01011356">
    <property type="protein sequence ID" value="MBW32107.1"/>
    <property type="molecule type" value="Transcribed_RNA"/>
</dbReference>
<evidence type="ECO:0000313" key="3">
    <source>
        <dbReference type="EMBL" id="MBW32107.1"/>
    </source>
</evidence>
<evidence type="ECO:0000256" key="2">
    <source>
        <dbReference type="SAM" id="SignalP"/>
    </source>
</evidence>
<feature type="chain" id="PRO_5014714320" evidence="2">
    <location>
        <begin position="18"/>
        <end position="67"/>
    </location>
</feature>
<feature type="region of interest" description="Disordered" evidence="1">
    <location>
        <begin position="39"/>
        <end position="67"/>
    </location>
</feature>
<proteinExistence type="predicted"/>
<protein>
    <submittedName>
        <fullName evidence="3">Putative secreted peptide</fullName>
    </submittedName>
</protein>
<feature type="signal peptide" evidence="2">
    <location>
        <begin position="1"/>
        <end position="17"/>
    </location>
</feature>
<organism evidence="3">
    <name type="scientific">Anopheles braziliensis</name>
    <dbReference type="NCBI Taxonomy" id="58242"/>
    <lineage>
        <taxon>Eukaryota</taxon>
        <taxon>Metazoa</taxon>
        <taxon>Ecdysozoa</taxon>
        <taxon>Arthropoda</taxon>
        <taxon>Hexapoda</taxon>
        <taxon>Insecta</taxon>
        <taxon>Pterygota</taxon>
        <taxon>Neoptera</taxon>
        <taxon>Endopterygota</taxon>
        <taxon>Diptera</taxon>
        <taxon>Nematocera</taxon>
        <taxon>Culicoidea</taxon>
        <taxon>Culicidae</taxon>
        <taxon>Anophelinae</taxon>
        <taxon>Anopheles</taxon>
    </lineage>
</organism>
<keyword evidence="2" id="KW-0732">Signal</keyword>
<evidence type="ECO:0000256" key="1">
    <source>
        <dbReference type="SAM" id="MobiDB-lite"/>
    </source>
</evidence>
<sequence>MLPFCAVLLITLAPLSSRSQQRATRLPPLDPTRIRIRESRRRVAKAKTASVDAQAARYDANGTHSPP</sequence>
<dbReference type="AlphaFoldDB" id="A0A2M3ZU59"/>